<feature type="transmembrane region" description="Helical" evidence="6">
    <location>
        <begin position="270"/>
        <end position="289"/>
    </location>
</feature>
<dbReference type="PANTHER" id="PTHR10924:SF27">
    <property type="entry name" value="SOLUTE CARRIER FAMILY 49 MEMBER 4"/>
    <property type="match status" value="1"/>
</dbReference>
<feature type="transmembrane region" description="Helical" evidence="6">
    <location>
        <begin position="98"/>
        <end position="119"/>
    </location>
</feature>
<feature type="transmembrane region" description="Helical" evidence="6">
    <location>
        <begin position="131"/>
        <end position="151"/>
    </location>
</feature>
<feature type="transmembrane region" description="Helical" evidence="6">
    <location>
        <begin position="157"/>
        <end position="181"/>
    </location>
</feature>
<dbReference type="EMBL" id="JAQQBS010000002">
    <property type="protein sequence ID" value="KAK0173388.1"/>
    <property type="molecule type" value="Genomic_DNA"/>
</dbReference>
<evidence type="ECO:0000313" key="8">
    <source>
        <dbReference type="Proteomes" id="UP001168990"/>
    </source>
</evidence>
<evidence type="ECO:0000256" key="1">
    <source>
        <dbReference type="ARBA" id="ARBA00004141"/>
    </source>
</evidence>
<keyword evidence="8" id="KW-1185">Reference proteome</keyword>
<feature type="transmembrane region" description="Helical" evidence="6">
    <location>
        <begin position="357"/>
        <end position="373"/>
    </location>
</feature>
<reference evidence="7" key="1">
    <citation type="journal article" date="2023" name="bioRxiv">
        <title>Scaffold-level genome assemblies of two parasitoid biocontrol wasps reveal the parthenogenesis mechanism and an associated novel virus.</title>
        <authorList>
            <person name="Inwood S."/>
            <person name="Skelly J."/>
            <person name="Guhlin J."/>
            <person name="Harrop T."/>
            <person name="Goldson S."/>
            <person name="Dearden P."/>
        </authorList>
    </citation>
    <scope>NUCLEOTIDE SEQUENCE</scope>
    <source>
        <strain evidence="7">Irish</strain>
        <tissue evidence="7">Whole body</tissue>
    </source>
</reference>
<evidence type="ECO:0000256" key="6">
    <source>
        <dbReference type="SAM" id="Phobius"/>
    </source>
</evidence>
<keyword evidence="3 6" id="KW-1133">Transmembrane helix</keyword>
<dbReference type="PANTHER" id="PTHR10924">
    <property type="entry name" value="MAJOR FACILITATOR SUPERFAMILY PROTEIN-RELATED"/>
    <property type="match status" value="1"/>
</dbReference>
<organism evidence="7 8">
    <name type="scientific">Microctonus aethiopoides</name>
    <dbReference type="NCBI Taxonomy" id="144406"/>
    <lineage>
        <taxon>Eukaryota</taxon>
        <taxon>Metazoa</taxon>
        <taxon>Ecdysozoa</taxon>
        <taxon>Arthropoda</taxon>
        <taxon>Hexapoda</taxon>
        <taxon>Insecta</taxon>
        <taxon>Pterygota</taxon>
        <taxon>Neoptera</taxon>
        <taxon>Endopterygota</taxon>
        <taxon>Hymenoptera</taxon>
        <taxon>Apocrita</taxon>
        <taxon>Ichneumonoidea</taxon>
        <taxon>Braconidae</taxon>
        <taxon>Euphorinae</taxon>
        <taxon>Microctonus</taxon>
    </lineage>
</organism>
<dbReference type="AlphaFoldDB" id="A0AA39FPP4"/>
<evidence type="ECO:0000313" key="7">
    <source>
        <dbReference type="EMBL" id="KAK0173388.1"/>
    </source>
</evidence>
<feature type="transmembrane region" description="Helical" evidence="6">
    <location>
        <begin position="477"/>
        <end position="497"/>
    </location>
</feature>
<evidence type="ECO:0000256" key="3">
    <source>
        <dbReference type="ARBA" id="ARBA00022989"/>
    </source>
</evidence>
<feature type="transmembrane region" description="Helical" evidence="6">
    <location>
        <begin position="58"/>
        <end position="78"/>
    </location>
</feature>
<comment type="caution">
    <text evidence="7">The sequence shown here is derived from an EMBL/GenBank/DDBJ whole genome shotgun (WGS) entry which is preliminary data.</text>
</comment>
<comment type="subcellular location">
    <subcellularLocation>
        <location evidence="1">Membrane</location>
        <topology evidence="1">Multi-pass membrane protein</topology>
    </subcellularLocation>
</comment>
<gene>
    <name evidence="7" type="ORF">PV328_006597</name>
</gene>
<protein>
    <submittedName>
        <fullName evidence="7">Uncharacterized protein</fullName>
    </submittedName>
</protein>
<dbReference type="Proteomes" id="UP001168990">
    <property type="component" value="Unassembled WGS sequence"/>
</dbReference>
<evidence type="ECO:0000256" key="4">
    <source>
        <dbReference type="ARBA" id="ARBA00023136"/>
    </source>
</evidence>
<accession>A0AA39FPP4</accession>
<proteinExistence type="predicted"/>
<dbReference type="SUPFAM" id="SSF103473">
    <property type="entry name" value="MFS general substrate transporter"/>
    <property type="match status" value="1"/>
</dbReference>
<feature type="transmembrane region" description="Helical" evidence="6">
    <location>
        <begin position="385"/>
        <end position="404"/>
    </location>
</feature>
<name>A0AA39FPP4_9HYME</name>
<dbReference type="Gene3D" id="1.20.1250.20">
    <property type="entry name" value="MFS general substrate transporter like domains"/>
    <property type="match status" value="1"/>
</dbReference>
<keyword evidence="4 6" id="KW-0472">Membrane</keyword>
<feature type="region of interest" description="Disordered" evidence="5">
    <location>
        <begin position="1"/>
        <end position="32"/>
    </location>
</feature>
<feature type="transmembrane region" description="Helical" evidence="6">
    <location>
        <begin position="320"/>
        <end position="345"/>
    </location>
</feature>
<sequence length="512" mass="56550">MSKSVEKSRSNSSENKIVTKQSSGEYSDIRSNDKSEEIKQLLPTSDDNEINKSLKKRWVALGLFGALACSQCCIWNTWGPIATSAMTAYPTWHKSSLALISNWGCITYLTCCLPCCWFLKQFNLSTALKVAATLTTIATFIRCVSSLGIILTTTAHLAAILNGLSGVIVGPATAAVSAIWFPIGERTTATGISSACSQLGVAMSYLLGPALVGNNPSHHLNVKAKNNNHWKTLDQHSNDIAPKSIEISGNNSDNLLTSDQILLRIQITSLMRIEFVIQFIVMLGILWFFPRQSEFSTSNFKMSTINFNKSLKNLIRNKSMWLLCLAAAFCQGMTGPWLVMITMAFGSTVTQDEADKLAFWTVIFSSILSLCATRIMDSFQGHLKLAIYMLLLTSTMMFLWIVLLDWRVLTFHKDELYAAVIIGIATSWSTPALFFELASEIAFPVSEAIVGGYLIFLSNIIGTTFYLSYIIPGMGGRLSTCLVFGNLIIATILIAYVKDDYNRTKHENELNQ</sequence>
<evidence type="ECO:0000256" key="5">
    <source>
        <dbReference type="SAM" id="MobiDB-lite"/>
    </source>
</evidence>
<reference evidence="7" key="2">
    <citation type="submission" date="2023-03" db="EMBL/GenBank/DDBJ databases">
        <authorList>
            <person name="Inwood S.N."/>
            <person name="Skelly J.G."/>
            <person name="Guhlin J."/>
            <person name="Harrop T.W.R."/>
            <person name="Goldson S.G."/>
            <person name="Dearden P.K."/>
        </authorList>
    </citation>
    <scope>NUCLEOTIDE SEQUENCE</scope>
    <source>
        <strain evidence="7">Irish</strain>
        <tissue evidence="7">Whole body</tissue>
    </source>
</reference>
<dbReference type="InterPro" id="IPR036259">
    <property type="entry name" value="MFS_trans_sf"/>
</dbReference>
<evidence type="ECO:0000256" key="2">
    <source>
        <dbReference type="ARBA" id="ARBA00022692"/>
    </source>
</evidence>
<keyword evidence="2 6" id="KW-0812">Transmembrane</keyword>
<dbReference type="GO" id="GO:0016020">
    <property type="term" value="C:membrane"/>
    <property type="evidence" value="ECO:0007669"/>
    <property type="project" value="UniProtKB-SubCell"/>
</dbReference>
<feature type="transmembrane region" description="Helical" evidence="6">
    <location>
        <begin position="416"/>
        <end position="438"/>
    </location>
</feature>
<dbReference type="InterPro" id="IPR049680">
    <property type="entry name" value="FLVCR1-2_SLC49-like"/>
</dbReference>
<feature type="transmembrane region" description="Helical" evidence="6">
    <location>
        <begin position="450"/>
        <end position="471"/>
    </location>
</feature>